<dbReference type="KEGG" id="xce:Xcel_1330"/>
<dbReference type="InterPro" id="IPR005814">
    <property type="entry name" value="Aminotrans_3"/>
</dbReference>
<gene>
    <name evidence="6" type="ordered locus">Xcel_1330</name>
</gene>
<sequence length="430" mass="44486">MSDLLALTEPGSVAAGFSAQWTDRYTHAVMDTFGPPQRVLVRGEGCYVWDADGKRYLDLLAGIAVNALGHAHPTLTAAISAQLGTLGHVSNFFGTPTQIALAESLLRLAQAPDGSRVFLTNSGTEALEAAFKMTRRVGPGRVLALEGAFHGRSMGALALTHKQAYREPFEPLPGGVEHVAFGDTTALDEAFSPAAVAERGPVVALVVEPLQGEAGVRPLPPGYLAHARRLTSDAGALLILDEVQTGVGRTGSWFAYQHPEIGGGIVPDVVTLAKGLGGGFPVGAVIAYGERAATLLGRGQHGSTFGGNPVAAAAALATLGVIERDGLLGQVHDVGALLREEIELCGSPLVREVRGRGLLLAVVLNAPVAAQVAAQALEAGFVMNPVAPDAVRLAPPLILTAEQAREVAGFFATLSLPTEPADVPTEGETR</sequence>
<keyword evidence="7" id="KW-1185">Reference proteome</keyword>
<dbReference type="FunFam" id="3.40.640.10:FF:000004">
    <property type="entry name" value="Acetylornithine aminotransferase"/>
    <property type="match status" value="1"/>
</dbReference>
<dbReference type="HOGENOM" id="CLU_016922_10_1_11"/>
<dbReference type="NCBIfam" id="NF002874">
    <property type="entry name" value="PRK03244.1"/>
    <property type="match status" value="1"/>
</dbReference>
<evidence type="ECO:0000256" key="4">
    <source>
        <dbReference type="ARBA" id="ARBA00022898"/>
    </source>
</evidence>
<evidence type="ECO:0000256" key="2">
    <source>
        <dbReference type="ARBA" id="ARBA00022576"/>
    </source>
</evidence>
<evidence type="ECO:0000313" key="6">
    <source>
        <dbReference type="EMBL" id="ACZ30361.1"/>
    </source>
</evidence>
<keyword evidence="3" id="KW-0808">Transferase</keyword>
<organism evidence="6 7">
    <name type="scientific">Xylanimonas cellulosilytica (strain DSM 15894 / JCM 12276 / CECT 5975 / KCTC 9989 / LMG 20990 / NBRC 107835 / XIL07)</name>
    <dbReference type="NCBI Taxonomy" id="446471"/>
    <lineage>
        <taxon>Bacteria</taxon>
        <taxon>Bacillati</taxon>
        <taxon>Actinomycetota</taxon>
        <taxon>Actinomycetes</taxon>
        <taxon>Micrococcales</taxon>
        <taxon>Promicromonosporaceae</taxon>
        <taxon>Xylanimonas</taxon>
    </lineage>
</organism>
<dbReference type="SUPFAM" id="SSF53383">
    <property type="entry name" value="PLP-dependent transferases"/>
    <property type="match status" value="1"/>
</dbReference>
<comment type="cofactor">
    <cofactor evidence="1">
        <name>pyridoxal 5'-phosphate</name>
        <dbReference type="ChEBI" id="CHEBI:597326"/>
    </cofactor>
</comment>
<evidence type="ECO:0000313" key="7">
    <source>
        <dbReference type="Proteomes" id="UP000002255"/>
    </source>
</evidence>
<evidence type="ECO:0000256" key="3">
    <source>
        <dbReference type="ARBA" id="ARBA00022679"/>
    </source>
</evidence>
<reference evidence="6 7" key="2">
    <citation type="journal article" date="2010" name="Stand. Genomic Sci.">
        <title>Complete genome sequence of Xylanimonas cellulosilytica type strain (XIL07).</title>
        <authorList>
            <person name="Foster B."/>
            <person name="Pukall R."/>
            <person name="Abt B."/>
            <person name="Nolan M."/>
            <person name="Glavina Del Rio T."/>
            <person name="Chen F."/>
            <person name="Lucas S."/>
            <person name="Tice H."/>
            <person name="Pitluck S."/>
            <person name="Cheng J.-F."/>
            <person name="Chertkov O."/>
            <person name="Brettin T."/>
            <person name="Han C."/>
            <person name="Detter J.C."/>
            <person name="Bruce D."/>
            <person name="Goodwin L."/>
            <person name="Ivanova N."/>
            <person name="Mavromatis K."/>
            <person name="Pati A."/>
            <person name="Mikhailova N."/>
            <person name="Chen A."/>
            <person name="Palaniappan K."/>
            <person name="Land M."/>
            <person name="Hauser L."/>
            <person name="Chang Y.-J."/>
            <person name="Jeffries C.D."/>
            <person name="Chain P."/>
            <person name="Rohde M."/>
            <person name="Goeker M."/>
            <person name="Bristow J."/>
            <person name="Eisen J.A."/>
            <person name="Markowitz V."/>
            <person name="Hugenholtz P."/>
            <person name="Kyrpides N.C."/>
            <person name="Klenk H.-P."/>
            <person name="Lapidus A."/>
        </authorList>
    </citation>
    <scope>NUCLEOTIDE SEQUENCE [LARGE SCALE GENOMIC DNA]</scope>
    <source>
        <strain evidence="7">DSM 15894 / CECT 5975 / LMG 20990 / XIL07</strain>
    </source>
</reference>
<dbReference type="OrthoDB" id="9801052at2"/>
<dbReference type="Gene3D" id="3.40.640.10">
    <property type="entry name" value="Type I PLP-dependent aspartate aminotransferase-like (Major domain)"/>
    <property type="match status" value="1"/>
</dbReference>
<protein>
    <submittedName>
        <fullName evidence="6">Acetylornithine and succinylornithine aminotransferase</fullName>
    </submittedName>
</protein>
<dbReference type="PANTHER" id="PTHR11986:SF79">
    <property type="entry name" value="ACETYLORNITHINE AMINOTRANSFERASE, MITOCHONDRIAL"/>
    <property type="match status" value="1"/>
</dbReference>
<dbReference type="InterPro" id="IPR015421">
    <property type="entry name" value="PyrdxlP-dep_Trfase_major"/>
</dbReference>
<reference evidence="7" key="1">
    <citation type="submission" date="2009-11" db="EMBL/GenBank/DDBJ databases">
        <title>The complete chromosome of Xylanimonas cellulosilytica DSM 15894.</title>
        <authorList>
            <consortium name="US DOE Joint Genome Institute (JGI-PGF)"/>
            <person name="Lucas S."/>
            <person name="Copeland A."/>
            <person name="Lapidus A."/>
            <person name="Glavina del Rio T."/>
            <person name="Dalin E."/>
            <person name="Tice H."/>
            <person name="Bruce D."/>
            <person name="Goodwin L."/>
            <person name="Pitluck S."/>
            <person name="Kyrpides N."/>
            <person name="Mavromatis K."/>
            <person name="Ivanova N."/>
            <person name="Mikhailova N."/>
            <person name="Foster B."/>
            <person name="Clum A."/>
            <person name="Brettin T."/>
            <person name="Detter J.C."/>
            <person name="Han C."/>
            <person name="Larimer F."/>
            <person name="Land M."/>
            <person name="Hauser L."/>
            <person name="Markowitz V."/>
            <person name="Cheng J.F."/>
            <person name="Hugenholtz P."/>
            <person name="Woyke T."/>
            <person name="Wu D."/>
            <person name="Gehrich-Schroeter G."/>
            <person name="Schneider S."/>
            <person name="Pukall S.R."/>
            <person name="Klenk H.P."/>
            <person name="Eisen J.A."/>
        </authorList>
    </citation>
    <scope>NUCLEOTIDE SEQUENCE [LARGE SCALE GENOMIC DNA]</scope>
    <source>
        <strain evidence="7">DSM 15894 / CECT 5975 / LMG 20990 / XIL07</strain>
    </source>
</reference>
<dbReference type="eggNOG" id="COG4992">
    <property type="taxonomic scope" value="Bacteria"/>
</dbReference>
<dbReference type="InterPro" id="IPR049704">
    <property type="entry name" value="Aminotrans_3_PPA_site"/>
</dbReference>
<dbReference type="GO" id="GO:0030170">
    <property type="term" value="F:pyridoxal phosphate binding"/>
    <property type="evidence" value="ECO:0007669"/>
    <property type="project" value="InterPro"/>
</dbReference>
<dbReference type="PIRSF" id="PIRSF000521">
    <property type="entry name" value="Transaminase_4ab_Lys_Orn"/>
    <property type="match status" value="1"/>
</dbReference>
<dbReference type="InterPro" id="IPR015424">
    <property type="entry name" value="PyrdxlP-dep_Trfase"/>
</dbReference>
<dbReference type="PANTHER" id="PTHR11986">
    <property type="entry name" value="AMINOTRANSFERASE CLASS III"/>
    <property type="match status" value="1"/>
</dbReference>
<dbReference type="STRING" id="446471.Xcel_1330"/>
<keyword evidence="2 6" id="KW-0032">Aminotransferase</keyword>
<dbReference type="Gene3D" id="3.90.1150.10">
    <property type="entry name" value="Aspartate Aminotransferase, domain 1"/>
    <property type="match status" value="1"/>
</dbReference>
<proteinExistence type="inferred from homology"/>
<dbReference type="GO" id="GO:0042802">
    <property type="term" value="F:identical protein binding"/>
    <property type="evidence" value="ECO:0007669"/>
    <property type="project" value="TreeGrafter"/>
</dbReference>
<dbReference type="AlphaFoldDB" id="D1BRA6"/>
<accession>D1BRA6</accession>
<dbReference type="Pfam" id="PF00202">
    <property type="entry name" value="Aminotran_3"/>
    <property type="match status" value="1"/>
</dbReference>
<dbReference type="GO" id="GO:0008483">
    <property type="term" value="F:transaminase activity"/>
    <property type="evidence" value="ECO:0007669"/>
    <property type="project" value="UniProtKB-KW"/>
</dbReference>
<dbReference type="InterPro" id="IPR050103">
    <property type="entry name" value="Class-III_PLP-dep_AT"/>
</dbReference>
<dbReference type="InterPro" id="IPR015422">
    <property type="entry name" value="PyrdxlP-dep_Trfase_small"/>
</dbReference>
<dbReference type="CDD" id="cd00610">
    <property type="entry name" value="OAT_like"/>
    <property type="match status" value="1"/>
</dbReference>
<dbReference type="PROSITE" id="PS00600">
    <property type="entry name" value="AA_TRANSFER_CLASS_3"/>
    <property type="match status" value="1"/>
</dbReference>
<evidence type="ECO:0000256" key="1">
    <source>
        <dbReference type="ARBA" id="ARBA00001933"/>
    </source>
</evidence>
<dbReference type="Proteomes" id="UP000002255">
    <property type="component" value="Chromosome"/>
</dbReference>
<dbReference type="EMBL" id="CP001821">
    <property type="protein sequence ID" value="ACZ30361.1"/>
    <property type="molecule type" value="Genomic_DNA"/>
</dbReference>
<comment type="similarity">
    <text evidence="5">Belongs to the class-III pyridoxal-phosphate-dependent aminotransferase family.</text>
</comment>
<dbReference type="RefSeq" id="WP_012878103.1">
    <property type="nucleotide sequence ID" value="NC_013530.1"/>
</dbReference>
<name>D1BRA6_XYLCX</name>
<keyword evidence="4 5" id="KW-0663">Pyridoxal phosphate</keyword>
<evidence type="ECO:0000256" key="5">
    <source>
        <dbReference type="RuleBase" id="RU003560"/>
    </source>
</evidence>